<organism evidence="2 3">
    <name type="scientific">Symbiodinium necroappetens</name>
    <dbReference type="NCBI Taxonomy" id="1628268"/>
    <lineage>
        <taxon>Eukaryota</taxon>
        <taxon>Sar</taxon>
        <taxon>Alveolata</taxon>
        <taxon>Dinophyceae</taxon>
        <taxon>Suessiales</taxon>
        <taxon>Symbiodiniaceae</taxon>
        <taxon>Symbiodinium</taxon>
    </lineage>
</organism>
<dbReference type="InterPro" id="IPR004177">
    <property type="entry name" value="DDHD_dom"/>
</dbReference>
<accession>A0A812UK39</accession>
<name>A0A812UK39_9DINO</name>
<proteinExistence type="predicted"/>
<dbReference type="AlphaFoldDB" id="A0A812UK39"/>
<feature type="non-terminal residue" evidence="2">
    <location>
        <position position="140"/>
    </location>
</feature>
<keyword evidence="3" id="KW-1185">Reference proteome</keyword>
<sequence length="140" mass="15744">YRIEPLLNPAYTNMSPRVVPHCGGVRWNHRIATLWSSVATPKSGDEVDAEAPLDEVLVVPTEDPSSFFEDKPVRQSIVTVDRLDYALQTTPFESMNEMLSAIHSHFSYWENEDMLQFVVDQIFEAISAGKEGKDDASKGK</sequence>
<dbReference type="Pfam" id="PF02862">
    <property type="entry name" value="DDHD"/>
    <property type="match status" value="1"/>
</dbReference>
<evidence type="ECO:0000313" key="3">
    <source>
        <dbReference type="Proteomes" id="UP000601435"/>
    </source>
</evidence>
<dbReference type="GO" id="GO:0005737">
    <property type="term" value="C:cytoplasm"/>
    <property type="evidence" value="ECO:0007669"/>
    <property type="project" value="TreeGrafter"/>
</dbReference>
<reference evidence="2" key="1">
    <citation type="submission" date="2021-02" db="EMBL/GenBank/DDBJ databases">
        <authorList>
            <person name="Dougan E. K."/>
            <person name="Rhodes N."/>
            <person name="Thang M."/>
            <person name="Chan C."/>
        </authorList>
    </citation>
    <scope>NUCLEOTIDE SEQUENCE</scope>
</reference>
<dbReference type="PROSITE" id="PS51043">
    <property type="entry name" value="DDHD"/>
    <property type="match status" value="1"/>
</dbReference>
<dbReference type="Proteomes" id="UP000601435">
    <property type="component" value="Unassembled WGS sequence"/>
</dbReference>
<gene>
    <name evidence="2" type="primary">Ddhd2</name>
    <name evidence="2" type="ORF">SNEC2469_LOCUS16546</name>
</gene>
<dbReference type="GO" id="GO:0004620">
    <property type="term" value="F:phospholipase activity"/>
    <property type="evidence" value="ECO:0007669"/>
    <property type="project" value="TreeGrafter"/>
</dbReference>
<dbReference type="OrthoDB" id="432469at2759"/>
<protein>
    <submittedName>
        <fullName evidence="2">Ddhd2 protein</fullName>
    </submittedName>
</protein>
<comment type="caution">
    <text evidence="2">The sequence shown here is derived from an EMBL/GenBank/DDBJ whole genome shotgun (WGS) entry which is preliminary data.</text>
</comment>
<feature type="domain" description="DDHD" evidence="1">
    <location>
        <begin position="1"/>
        <end position="124"/>
    </location>
</feature>
<dbReference type="EMBL" id="CAJNJA010026969">
    <property type="protein sequence ID" value="CAE7568131.1"/>
    <property type="molecule type" value="Genomic_DNA"/>
</dbReference>
<dbReference type="PANTHER" id="PTHR23509">
    <property type="entry name" value="PA-PL1 PHOSPHOLIPASE FAMILY"/>
    <property type="match status" value="1"/>
</dbReference>
<dbReference type="SMART" id="SM01127">
    <property type="entry name" value="DDHD"/>
    <property type="match status" value="1"/>
</dbReference>
<dbReference type="InterPro" id="IPR058055">
    <property type="entry name" value="PA-PLA1"/>
</dbReference>
<evidence type="ECO:0000313" key="2">
    <source>
        <dbReference type="EMBL" id="CAE7568131.1"/>
    </source>
</evidence>
<evidence type="ECO:0000259" key="1">
    <source>
        <dbReference type="PROSITE" id="PS51043"/>
    </source>
</evidence>
<dbReference type="GO" id="GO:0046872">
    <property type="term" value="F:metal ion binding"/>
    <property type="evidence" value="ECO:0007669"/>
    <property type="project" value="InterPro"/>
</dbReference>
<dbReference type="PANTHER" id="PTHR23509:SF10">
    <property type="entry name" value="LD21067P"/>
    <property type="match status" value="1"/>
</dbReference>